<dbReference type="Gene3D" id="3.30.70.270">
    <property type="match status" value="1"/>
</dbReference>
<dbReference type="PANTHER" id="PTHR44757:SF2">
    <property type="entry name" value="BIOFILM ARCHITECTURE MAINTENANCE PROTEIN MBAA"/>
    <property type="match status" value="1"/>
</dbReference>
<keyword evidence="1" id="KW-0812">Transmembrane</keyword>
<dbReference type="InterPro" id="IPR007892">
    <property type="entry name" value="CHASE4"/>
</dbReference>
<dbReference type="SUPFAM" id="SSF55073">
    <property type="entry name" value="Nucleotide cyclase"/>
    <property type="match status" value="1"/>
</dbReference>
<dbReference type="Pfam" id="PF00563">
    <property type="entry name" value="EAL"/>
    <property type="match status" value="1"/>
</dbReference>
<dbReference type="AlphaFoldDB" id="V5SHM0"/>
<dbReference type="InterPro" id="IPR001633">
    <property type="entry name" value="EAL_dom"/>
</dbReference>
<dbReference type="InterPro" id="IPR052155">
    <property type="entry name" value="Biofilm_reg_signaling"/>
</dbReference>
<dbReference type="Gene3D" id="3.20.20.450">
    <property type="entry name" value="EAL domain"/>
    <property type="match status" value="1"/>
</dbReference>
<keyword evidence="5" id="KW-1185">Reference proteome</keyword>
<dbReference type="SMART" id="SM00267">
    <property type="entry name" value="GGDEF"/>
    <property type="match status" value="1"/>
</dbReference>
<feature type="domain" description="EAL" evidence="2">
    <location>
        <begin position="483"/>
        <end position="733"/>
    </location>
</feature>
<evidence type="ECO:0000313" key="5">
    <source>
        <dbReference type="Proteomes" id="UP000018542"/>
    </source>
</evidence>
<dbReference type="KEGG" id="hni:W911_15225"/>
<feature type="domain" description="GGDEF" evidence="3">
    <location>
        <begin position="342"/>
        <end position="474"/>
    </location>
</feature>
<protein>
    <submittedName>
        <fullName evidence="4">Diguanylate cyclase</fullName>
    </submittedName>
</protein>
<dbReference type="InterPro" id="IPR029787">
    <property type="entry name" value="Nucleotide_cyclase"/>
</dbReference>
<dbReference type="NCBIfam" id="TIGR00254">
    <property type="entry name" value="GGDEF"/>
    <property type="match status" value="1"/>
</dbReference>
<gene>
    <name evidence="4" type="ORF">W911_15225</name>
</gene>
<feature type="transmembrane region" description="Helical" evidence="1">
    <location>
        <begin position="20"/>
        <end position="43"/>
    </location>
</feature>
<sequence length="754" mass="82868">MRPSHPGTKDARTDRPLRRLAVASVYTVVATALLVFGVVLWSASRIDQLSQERQFRTISSALVNSVEKIPYDQESVAIWDDAVRYAKDSFDLKWVETNLGVWMHDYFKHDRTYIVGPDGALVYSMVDGTTVTNPKFRPDESVFEVVTALRKKISAGALDDYELTKRRLPHVVDFSFQGDRPVLISAVPIVLESKTAAQERGSEFVLVSQRFLDASFLSDLASAHFLKGIRFSRTDGIAPNEASHPLTNRKGDTVGHIVWVPEMPGWAILTDVLPVLTAGLAAISVAIVLLIAGLRRTYRDLVRSEAVSKHRAVHDSLTGLANRAFFNERVGVLLSERRVSGQALALMFLDLDRFKQVNDTLGHPVGDALIQEVARRIKTLAKPRDVVARMGGDEFAIIKCDDVAREDVEAFCRDVVAIVSEPFDVLGQRAAVGISIGVAIAPECGTDRSELSRKADIALYQAKNRRLGFAFYTEEMGKTLKEREALEADLRRALDTEGELDVAYQPLISAKDLTVSGVEALVRWNHPRLGSIPPPVFVPIAEECGLIGRLGEYVLREACRTAGPLNLGTIAVNVSPIQFRSADFASRLFAILARAGMAPERLELEITESALLDSSGTSAKALRLLRARGVRIALDDFGTGYSSLSYLIKLEVDRIKLDRSFVQELGTCPRSSSIVRSVIAMAHAVGVSITAEGVEKPEQRDFLVSVDCDTLQGYLFSPPVSALSLIENFSIGFRRWQPATHPPEAPRVAGPRVA</sequence>
<dbReference type="Pfam" id="PF00990">
    <property type="entry name" value="GGDEF"/>
    <property type="match status" value="1"/>
</dbReference>
<evidence type="ECO:0000313" key="4">
    <source>
        <dbReference type="EMBL" id="AHB49439.1"/>
    </source>
</evidence>
<dbReference type="SUPFAM" id="SSF141868">
    <property type="entry name" value="EAL domain-like"/>
    <property type="match status" value="1"/>
</dbReference>
<keyword evidence="1" id="KW-0472">Membrane</keyword>
<keyword evidence="1" id="KW-1133">Transmembrane helix</keyword>
<dbReference type="CDD" id="cd01948">
    <property type="entry name" value="EAL"/>
    <property type="match status" value="1"/>
</dbReference>
<evidence type="ECO:0000259" key="2">
    <source>
        <dbReference type="PROSITE" id="PS50883"/>
    </source>
</evidence>
<dbReference type="InterPro" id="IPR043128">
    <property type="entry name" value="Rev_trsase/Diguanyl_cyclase"/>
</dbReference>
<dbReference type="HOGENOM" id="CLU_000445_91_2_5"/>
<dbReference type="Pfam" id="PF05228">
    <property type="entry name" value="CHASE4"/>
    <property type="match status" value="1"/>
</dbReference>
<proteinExistence type="predicted"/>
<dbReference type="InterPro" id="IPR000160">
    <property type="entry name" value="GGDEF_dom"/>
</dbReference>
<dbReference type="PROSITE" id="PS50887">
    <property type="entry name" value="GGDEF"/>
    <property type="match status" value="1"/>
</dbReference>
<organism evidence="4 5">
    <name type="scientific">Hyphomicrobium nitrativorans NL23</name>
    <dbReference type="NCBI Taxonomy" id="1029756"/>
    <lineage>
        <taxon>Bacteria</taxon>
        <taxon>Pseudomonadati</taxon>
        <taxon>Pseudomonadota</taxon>
        <taxon>Alphaproteobacteria</taxon>
        <taxon>Hyphomicrobiales</taxon>
        <taxon>Hyphomicrobiaceae</taxon>
        <taxon>Hyphomicrobium</taxon>
    </lineage>
</organism>
<name>V5SHM0_9HYPH</name>
<dbReference type="PATRIC" id="fig|1029756.8.peg.3174"/>
<dbReference type="InterPro" id="IPR035919">
    <property type="entry name" value="EAL_sf"/>
</dbReference>
<dbReference type="CDD" id="cd01949">
    <property type="entry name" value="GGDEF"/>
    <property type="match status" value="1"/>
</dbReference>
<dbReference type="EMBL" id="CP006912">
    <property type="protein sequence ID" value="AHB49439.1"/>
    <property type="molecule type" value="Genomic_DNA"/>
</dbReference>
<evidence type="ECO:0000259" key="3">
    <source>
        <dbReference type="PROSITE" id="PS50887"/>
    </source>
</evidence>
<dbReference type="OrthoDB" id="9814202at2"/>
<accession>V5SHM0</accession>
<reference evidence="4" key="1">
    <citation type="journal article" date="2014" name="Genome Announc.">
        <title>Complete Genome Sequence of Hyphomicrobium nitrativorans Strain NL23, a Denitrifying Bacterium Isolated from Biofilm of a Methanol-Fed Denitrification System Treating Seawater at the Montreal Biodome.</title>
        <authorList>
            <person name="Martineau C."/>
            <person name="Villeneuve C."/>
            <person name="Mauffrey F."/>
            <person name="Villemur R."/>
        </authorList>
    </citation>
    <scope>NUCLEOTIDE SEQUENCE [LARGE SCALE GENOMIC DNA]</scope>
    <source>
        <strain evidence="4">NL23</strain>
    </source>
</reference>
<dbReference type="STRING" id="1029756.W911_15225"/>
<feature type="transmembrane region" description="Helical" evidence="1">
    <location>
        <begin position="272"/>
        <end position="294"/>
    </location>
</feature>
<dbReference type="PROSITE" id="PS50883">
    <property type="entry name" value="EAL"/>
    <property type="match status" value="1"/>
</dbReference>
<dbReference type="PANTHER" id="PTHR44757">
    <property type="entry name" value="DIGUANYLATE CYCLASE DGCP"/>
    <property type="match status" value="1"/>
</dbReference>
<dbReference type="RefSeq" id="WP_023788351.1">
    <property type="nucleotide sequence ID" value="NC_022997.1"/>
</dbReference>
<evidence type="ECO:0000256" key="1">
    <source>
        <dbReference type="SAM" id="Phobius"/>
    </source>
</evidence>
<dbReference type="SMART" id="SM00052">
    <property type="entry name" value="EAL"/>
    <property type="match status" value="1"/>
</dbReference>
<dbReference type="Proteomes" id="UP000018542">
    <property type="component" value="Chromosome"/>
</dbReference>